<dbReference type="GO" id="GO:0005829">
    <property type="term" value="C:cytosol"/>
    <property type="evidence" value="ECO:0007669"/>
    <property type="project" value="TreeGrafter"/>
</dbReference>
<gene>
    <name evidence="2" type="ORF">LAMO00422_LOCUS18368</name>
</gene>
<protein>
    <recommendedName>
        <fullName evidence="1">SCP2 domain-containing protein</fullName>
    </recommendedName>
</protein>
<organism evidence="2">
    <name type="scientific">Amorphochlora amoebiformis</name>
    <dbReference type="NCBI Taxonomy" id="1561963"/>
    <lineage>
        <taxon>Eukaryota</taxon>
        <taxon>Sar</taxon>
        <taxon>Rhizaria</taxon>
        <taxon>Cercozoa</taxon>
        <taxon>Chlorarachniophyceae</taxon>
        <taxon>Amorphochlora</taxon>
    </lineage>
</organism>
<name>A0A7S0DM98_9EUKA</name>
<dbReference type="InterPro" id="IPR036527">
    <property type="entry name" value="SCP2_sterol-bd_dom_sf"/>
</dbReference>
<dbReference type="FunFam" id="3.30.1050.10:FF:000001">
    <property type="entry name" value="Putative Non-specific lipid-transfer protein"/>
    <property type="match status" value="1"/>
</dbReference>
<dbReference type="AlphaFoldDB" id="A0A7S0DM98"/>
<dbReference type="SUPFAM" id="SSF55718">
    <property type="entry name" value="SCP-like"/>
    <property type="match status" value="1"/>
</dbReference>
<dbReference type="Pfam" id="PF02036">
    <property type="entry name" value="SCP2"/>
    <property type="match status" value="1"/>
</dbReference>
<proteinExistence type="predicted"/>
<reference evidence="2" key="1">
    <citation type="submission" date="2021-01" db="EMBL/GenBank/DDBJ databases">
        <authorList>
            <person name="Corre E."/>
            <person name="Pelletier E."/>
            <person name="Niang G."/>
            <person name="Scheremetjew M."/>
            <person name="Finn R."/>
            <person name="Kale V."/>
            <person name="Holt S."/>
            <person name="Cochrane G."/>
            <person name="Meng A."/>
            <person name="Brown T."/>
            <person name="Cohen L."/>
        </authorList>
    </citation>
    <scope>NUCLEOTIDE SEQUENCE</scope>
    <source>
        <strain evidence="2">CCMP2058</strain>
    </source>
</reference>
<dbReference type="Gene3D" id="3.30.1050.10">
    <property type="entry name" value="SCP2 sterol-binding domain"/>
    <property type="match status" value="1"/>
</dbReference>
<dbReference type="PANTHER" id="PTHR10094:SF25">
    <property type="entry name" value="SCP2 STEROL-BINDING DOMAIN-CONTAINING PROTEIN 1"/>
    <property type="match status" value="1"/>
</dbReference>
<evidence type="ECO:0000313" key="2">
    <source>
        <dbReference type="EMBL" id="CAD8459415.1"/>
    </source>
</evidence>
<sequence>MCGLFSGLKSDKIFALMQMGIKAQGEDLVKKIKAVFRFDITKKGKTVKYWLVDLKNGSGKIEEAKKTTKAQCTIKISDRNFAKLMKGTLNPMTAFTTGAVKVTGNVMLAMKLQKLTKLVKQAAPMSKL</sequence>
<feature type="domain" description="SCP2" evidence="1">
    <location>
        <begin position="23"/>
        <end position="116"/>
    </location>
</feature>
<accession>A0A7S0DM98</accession>
<evidence type="ECO:0000259" key="1">
    <source>
        <dbReference type="Pfam" id="PF02036"/>
    </source>
</evidence>
<dbReference type="InterPro" id="IPR003033">
    <property type="entry name" value="SCP2_sterol-bd_dom"/>
</dbReference>
<dbReference type="EMBL" id="HBEM01026977">
    <property type="protein sequence ID" value="CAD8459415.1"/>
    <property type="molecule type" value="Transcribed_RNA"/>
</dbReference>
<dbReference type="PANTHER" id="PTHR10094">
    <property type="entry name" value="STEROL CARRIER PROTEIN 2 SCP-2 FAMILY PROTEIN"/>
    <property type="match status" value="1"/>
</dbReference>